<organism evidence="2 3">
    <name type="scientific">Elysia marginata</name>
    <dbReference type="NCBI Taxonomy" id="1093978"/>
    <lineage>
        <taxon>Eukaryota</taxon>
        <taxon>Metazoa</taxon>
        <taxon>Spiralia</taxon>
        <taxon>Lophotrochozoa</taxon>
        <taxon>Mollusca</taxon>
        <taxon>Gastropoda</taxon>
        <taxon>Heterobranchia</taxon>
        <taxon>Euthyneura</taxon>
        <taxon>Panpulmonata</taxon>
        <taxon>Sacoglossa</taxon>
        <taxon>Placobranchoidea</taxon>
        <taxon>Plakobranchidae</taxon>
        <taxon>Elysia</taxon>
    </lineage>
</organism>
<dbReference type="Proteomes" id="UP000762676">
    <property type="component" value="Unassembled WGS sequence"/>
</dbReference>
<evidence type="ECO:0000256" key="1">
    <source>
        <dbReference type="SAM" id="MobiDB-lite"/>
    </source>
</evidence>
<keyword evidence="3" id="KW-1185">Reference proteome</keyword>
<evidence type="ECO:0008006" key="4">
    <source>
        <dbReference type="Google" id="ProtNLM"/>
    </source>
</evidence>
<dbReference type="EMBL" id="BMAT01008880">
    <property type="protein sequence ID" value="GFR94217.1"/>
    <property type="molecule type" value="Genomic_DNA"/>
</dbReference>
<evidence type="ECO:0000313" key="3">
    <source>
        <dbReference type="Proteomes" id="UP000762676"/>
    </source>
</evidence>
<name>A0AAV4H9U3_9GAST</name>
<dbReference type="AlphaFoldDB" id="A0AAV4H9U3"/>
<comment type="caution">
    <text evidence="2">The sequence shown here is derived from an EMBL/GenBank/DDBJ whole genome shotgun (WGS) entry which is preliminary data.</text>
</comment>
<reference evidence="2 3" key="1">
    <citation type="journal article" date="2021" name="Elife">
        <title>Chloroplast acquisition without the gene transfer in kleptoplastic sea slugs, Plakobranchus ocellatus.</title>
        <authorList>
            <person name="Maeda T."/>
            <person name="Takahashi S."/>
            <person name="Yoshida T."/>
            <person name="Shimamura S."/>
            <person name="Takaki Y."/>
            <person name="Nagai Y."/>
            <person name="Toyoda A."/>
            <person name="Suzuki Y."/>
            <person name="Arimoto A."/>
            <person name="Ishii H."/>
            <person name="Satoh N."/>
            <person name="Nishiyama T."/>
            <person name="Hasebe M."/>
            <person name="Maruyama T."/>
            <person name="Minagawa J."/>
            <person name="Obokata J."/>
            <person name="Shigenobu S."/>
        </authorList>
    </citation>
    <scope>NUCLEOTIDE SEQUENCE [LARGE SCALE GENOMIC DNA]</scope>
</reference>
<protein>
    <recommendedName>
        <fullName evidence="4">CTNNB1 binding N-teminal domain-containing protein</fullName>
    </recommendedName>
</protein>
<evidence type="ECO:0000313" key="2">
    <source>
        <dbReference type="EMBL" id="GFR94217.1"/>
    </source>
</evidence>
<gene>
    <name evidence="2" type="ORF">ElyMa_004397000</name>
</gene>
<feature type="region of interest" description="Disordered" evidence="1">
    <location>
        <begin position="61"/>
        <end position="98"/>
    </location>
</feature>
<proteinExistence type="predicted"/>
<sequence>MTGNSASILILVVRKLLIMNNNVDDYDNVGNDDDEEEEDVGSVQECLLQAYGTNKQRVITAAASPSPPPLPPATLGTRQHQIHHDTTRLQHGHQPAHTQDWGQIQEGILMGELLPASSATTSL</sequence>
<accession>A0AAV4H9U3</accession>